<dbReference type="PANTHER" id="PTHR12526:SF636">
    <property type="entry name" value="BLL3647 PROTEIN"/>
    <property type="match status" value="1"/>
</dbReference>
<dbReference type="GO" id="GO:0016757">
    <property type="term" value="F:glycosyltransferase activity"/>
    <property type="evidence" value="ECO:0007669"/>
    <property type="project" value="UniProtKB-KW"/>
</dbReference>
<evidence type="ECO:0000259" key="1">
    <source>
        <dbReference type="Pfam" id="PF00534"/>
    </source>
</evidence>
<dbReference type="EC" id="2.4.-.-" evidence="2"/>
<feature type="domain" description="Glycosyl transferase family 1" evidence="1">
    <location>
        <begin position="224"/>
        <end position="387"/>
    </location>
</feature>
<proteinExistence type="predicted"/>
<comment type="caution">
    <text evidence="2">The sequence shown here is derived from an EMBL/GenBank/DDBJ whole genome shotgun (WGS) entry which is preliminary data.</text>
</comment>
<protein>
    <submittedName>
        <fullName evidence="2">Glycosyltransferase</fullName>
        <ecNumber evidence="2">2.4.-.-</ecNumber>
    </submittedName>
</protein>
<gene>
    <name evidence="2" type="ORF">RM190_17385</name>
</gene>
<organism evidence="2 3">
    <name type="scientific">Paracoccus broussonetiae</name>
    <dbReference type="NCBI Taxonomy" id="3075834"/>
    <lineage>
        <taxon>Bacteria</taxon>
        <taxon>Pseudomonadati</taxon>
        <taxon>Pseudomonadota</taxon>
        <taxon>Alphaproteobacteria</taxon>
        <taxon>Rhodobacterales</taxon>
        <taxon>Paracoccaceae</taxon>
        <taxon>Paracoccus</taxon>
    </lineage>
</organism>
<dbReference type="InterPro" id="IPR001296">
    <property type="entry name" value="Glyco_trans_1"/>
</dbReference>
<keyword evidence="2" id="KW-0328">Glycosyltransferase</keyword>
<evidence type="ECO:0000313" key="2">
    <source>
        <dbReference type="EMBL" id="MDT1063649.1"/>
    </source>
</evidence>
<name>A0ABU3EHC4_9RHOB</name>
<keyword evidence="3" id="KW-1185">Reference proteome</keyword>
<dbReference type="PANTHER" id="PTHR12526">
    <property type="entry name" value="GLYCOSYLTRANSFERASE"/>
    <property type="match status" value="1"/>
</dbReference>
<reference evidence="3" key="1">
    <citation type="submission" date="2023-07" db="EMBL/GenBank/DDBJ databases">
        <title>Characterization of two Paracoccaceae strains isolated from Phycosphere and proposal of Xinfangfangia lacusdiani sp. nov.</title>
        <authorList>
            <person name="Deng Y."/>
            <person name="Zhang Y.Q."/>
        </authorList>
    </citation>
    <scope>NUCLEOTIDE SEQUENCE [LARGE SCALE GENOMIC DNA]</scope>
    <source>
        <strain evidence="3">CPCC 101403</strain>
    </source>
</reference>
<dbReference type="SUPFAM" id="SSF53756">
    <property type="entry name" value="UDP-Glycosyltransferase/glycogen phosphorylase"/>
    <property type="match status" value="1"/>
</dbReference>
<dbReference type="Proteomes" id="UP001251085">
    <property type="component" value="Unassembled WGS sequence"/>
</dbReference>
<dbReference type="EMBL" id="JAVRQI010000014">
    <property type="protein sequence ID" value="MDT1063649.1"/>
    <property type="molecule type" value="Genomic_DNA"/>
</dbReference>
<sequence>MSRGKIVVLLKGYPRLSETFIAQELRGLEKAGMQLRLVSMRHPTDTRRHPIHDEIEAPVTYLPEYLHHEPLRVLRGIARVAGRRGFWQAGRRFLADLARDPSRNRIRRFGQAAVLAAEWPADAEWLHVHFLHTPASVGSYASRIIGTGWTVSAHAKDIWTSPDWDLSAKLGHAEWCVTCTRSGWEHLRSLAPDPARVHLSYHGLDLARFGATDRAHSDRDGSDPADPVRLVSVGRLVPKKGYDILMQALAQLPRDLAWRFEHIGGGPEAERLKPLARELGIADRIIWRGALPQREVLELYRDSDLFVLPCRIAADGDRDGLPNVLVEAASQRLCCIGSAISGIPELFSDGENGLLVPPEDAGALAHALERSMRDPALRARLGAAAEARVRRDFDSAVSVRDLRALLGAAKGGCSCG</sequence>
<dbReference type="RefSeq" id="WP_311760740.1">
    <property type="nucleotide sequence ID" value="NZ_JAVRQI010000014.1"/>
</dbReference>
<accession>A0ABU3EHC4</accession>
<evidence type="ECO:0000313" key="3">
    <source>
        <dbReference type="Proteomes" id="UP001251085"/>
    </source>
</evidence>
<keyword evidence="2" id="KW-0808">Transferase</keyword>
<dbReference type="Pfam" id="PF00534">
    <property type="entry name" value="Glycos_transf_1"/>
    <property type="match status" value="1"/>
</dbReference>
<dbReference type="Gene3D" id="3.40.50.2000">
    <property type="entry name" value="Glycogen Phosphorylase B"/>
    <property type="match status" value="2"/>
</dbReference>